<organism evidence="7 8">
    <name type="scientific">Methylobacterium soli</name>
    <dbReference type="NCBI Taxonomy" id="553447"/>
    <lineage>
        <taxon>Bacteria</taxon>
        <taxon>Pseudomonadati</taxon>
        <taxon>Pseudomonadota</taxon>
        <taxon>Alphaproteobacteria</taxon>
        <taxon>Hyphomicrobiales</taxon>
        <taxon>Methylobacteriaceae</taxon>
        <taxon>Methylobacterium</taxon>
    </lineage>
</organism>
<dbReference type="Gene3D" id="3.20.20.370">
    <property type="entry name" value="Glycoside hydrolase/deacetylase"/>
    <property type="match status" value="1"/>
</dbReference>
<dbReference type="PANTHER" id="PTHR34216">
    <property type="match status" value="1"/>
</dbReference>
<keyword evidence="8" id="KW-1185">Reference proteome</keyword>
<dbReference type="RefSeq" id="WP_151000880.1">
    <property type="nucleotide sequence ID" value="NZ_BPQY01000142.1"/>
</dbReference>
<comment type="function">
    <text evidence="1">Is involved in generating a small heat-stable compound (Nod), an acylated oligomer of N-acetylglucosamine, that stimulates mitosis in various plant protoplasts.</text>
</comment>
<name>A0A6L3T1L4_9HYPH</name>
<feature type="domain" description="NodB homology" evidence="6">
    <location>
        <begin position="88"/>
        <end position="141"/>
    </location>
</feature>
<evidence type="ECO:0000256" key="2">
    <source>
        <dbReference type="ARBA" id="ARBA00010973"/>
    </source>
</evidence>
<proteinExistence type="inferred from homology"/>
<keyword evidence="4" id="KW-0732">Signal</keyword>
<sequence>MDVRSLLKTGIPIIAHRSGLARALSQRYGGAGTIFMLHSVVADGSFHPDAGMRCPASRLDHALSVLRGFGVDFVSLDEAVRRLRSGAPGRFAAFTFDDGFSDNLTQALPVMERHGAPFTVYVATGMVTGEIDAWWLGLAEMIRHRDTIVIPGLERRFSCPTPAAKIAAFLQIERLVHGDYAILPAIKALVTEAGIDIAALARREGLTRDEIRHLARHPLVTIGAHGTTHINLAHATEETARREMAENRRFLERATDRPVLHFAYPFGNPRACGTREARLAREVGFETAVTTRHGTLFTDHLDHLHALPRETLTATDTPSTLSCKVGGFYRAVHTKFGQPVSHMASGHDAHPSR</sequence>
<dbReference type="OrthoDB" id="9782872at2"/>
<accession>A0A6L3T1L4</accession>
<reference evidence="7 8" key="1">
    <citation type="submission" date="2019-09" db="EMBL/GenBank/DDBJ databases">
        <title>YIM 48816 draft genome.</title>
        <authorList>
            <person name="Jiang L."/>
        </authorList>
    </citation>
    <scope>NUCLEOTIDE SEQUENCE [LARGE SCALE GENOMIC DNA]</scope>
    <source>
        <strain evidence="7 8">YIM 48816</strain>
    </source>
</reference>
<dbReference type="PANTHER" id="PTHR34216:SF7">
    <property type="entry name" value="POLY-BETA-1,6-N-ACETYL-D-GLUCOSAMINE N-DEACETYLASE"/>
    <property type="match status" value="1"/>
</dbReference>
<evidence type="ECO:0000256" key="1">
    <source>
        <dbReference type="ARBA" id="ARBA00003236"/>
    </source>
</evidence>
<dbReference type="AlphaFoldDB" id="A0A6L3T1L4"/>
<comment type="similarity">
    <text evidence="2">Belongs to the polysaccharide deacetylase family.</text>
</comment>
<protein>
    <recommendedName>
        <fullName evidence="3">Chitooligosaccharide deacetylase</fullName>
    </recommendedName>
    <alternativeName>
        <fullName evidence="5">Nodulation protein B</fullName>
    </alternativeName>
</protein>
<gene>
    <name evidence="7" type="ORF">F6X53_14310</name>
</gene>
<evidence type="ECO:0000256" key="5">
    <source>
        <dbReference type="ARBA" id="ARBA00032976"/>
    </source>
</evidence>
<dbReference type="InterPro" id="IPR002509">
    <property type="entry name" value="NODB_dom"/>
</dbReference>
<dbReference type="GO" id="GO:0005975">
    <property type="term" value="P:carbohydrate metabolic process"/>
    <property type="evidence" value="ECO:0007669"/>
    <property type="project" value="InterPro"/>
</dbReference>
<dbReference type="Proteomes" id="UP000474159">
    <property type="component" value="Unassembled WGS sequence"/>
</dbReference>
<evidence type="ECO:0000313" key="7">
    <source>
        <dbReference type="EMBL" id="KAB1078567.1"/>
    </source>
</evidence>
<evidence type="ECO:0000259" key="6">
    <source>
        <dbReference type="Pfam" id="PF01522"/>
    </source>
</evidence>
<dbReference type="InterPro" id="IPR051398">
    <property type="entry name" value="Polysacch_Deacetylase"/>
</dbReference>
<comment type="caution">
    <text evidence="7">The sequence shown here is derived from an EMBL/GenBank/DDBJ whole genome shotgun (WGS) entry which is preliminary data.</text>
</comment>
<dbReference type="EMBL" id="VZZK01000013">
    <property type="protein sequence ID" value="KAB1078567.1"/>
    <property type="molecule type" value="Genomic_DNA"/>
</dbReference>
<dbReference type="InterPro" id="IPR011330">
    <property type="entry name" value="Glyco_hydro/deAcase_b/a-brl"/>
</dbReference>
<evidence type="ECO:0000313" key="8">
    <source>
        <dbReference type="Proteomes" id="UP000474159"/>
    </source>
</evidence>
<dbReference type="Pfam" id="PF01522">
    <property type="entry name" value="Polysacc_deac_1"/>
    <property type="match status" value="2"/>
</dbReference>
<evidence type="ECO:0000256" key="3">
    <source>
        <dbReference type="ARBA" id="ARBA00020071"/>
    </source>
</evidence>
<dbReference type="SUPFAM" id="SSF88713">
    <property type="entry name" value="Glycoside hydrolase/deacetylase"/>
    <property type="match status" value="1"/>
</dbReference>
<feature type="domain" description="NodB homology" evidence="6">
    <location>
        <begin position="208"/>
        <end position="268"/>
    </location>
</feature>
<dbReference type="CDD" id="cd10968">
    <property type="entry name" value="CE4_Mlr8448_like_5s"/>
    <property type="match status" value="1"/>
</dbReference>
<evidence type="ECO:0000256" key="4">
    <source>
        <dbReference type="ARBA" id="ARBA00022729"/>
    </source>
</evidence>
<dbReference type="GO" id="GO:0016810">
    <property type="term" value="F:hydrolase activity, acting on carbon-nitrogen (but not peptide) bonds"/>
    <property type="evidence" value="ECO:0007669"/>
    <property type="project" value="InterPro"/>
</dbReference>